<dbReference type="Proteomes" id="UP001269161">
    <property type="component" value="Segment"/>
</dbReference>
<dbReference type="Gene3D" id="1.20.5.110">
    <property type="match status" value="1"/>
</dbReference>
<sequence>MIVLLNSFISSLRASEYSSCISSTGDITAIEQDSVLVSLSAIRKANIKLIEAEQNIQLLNSFQNIVEMQKTQIDILEKNIKDRNSKIVELTNQYKEEVKNSKKYKRQRNIFAGSTGLVILLSIILL</sequence>
<name>A0AAF0IDB9_9CAUD</name>
<keyword evidence="3" id="KW-1185">Reference proteome</keyword>
<accession>A0AAF0IDB9</accession>
<organism evidence="2 3">
    <name type="scientific">Caudoviricetes sp. 'Rudgehvirus jaberico'</name>
    <dbReference type="NCBI Taxonomy" id="3028515"/>
    <lineage>
        <taxon>Viruses</taxon>
        <taxon>Duplodnaviria</taxon>
        <taxon>Heunggongvirae</taxon>
        <taxon>Uroviricota</taxon>
        <taxon>Caudoviricetes</taxon>
        <taxon>Crassvirales</taxon>
        <taxon>Intestiviridae</taxon>
        <taxon>Crudevirinae</taxon>
    </lineage>
</organism>
<reference evidence="2" key="1">
    <citation type="submission" date="2023-01" db="EMBL/GenBank/DDBJ databases">
        <title>New crAssphage isolates infecting Bacteroides cellulosilyticus.</title>
        <authorList>
            <person name="Papudeshi B."/>
            <person name="Vega A.A."/>
            <person name="Souza C."/>
            <person name="Giles S.K."/>
            <person name="Mallawaarachchi V."/>
            <person name="Roach M.J."/>
            <person name="An M."/>
            <person name="Jacobson N."/>
            <person name="McNair K."/>
            <person name="Mora M.F."/>
            <person name="Pastrana K."/>
            <person name="Leigh C."/>
            <person name="Cram C."/>
            <person name="Plewa W.S."/>
            <person name="Grigson S.R."/>
            <person name="Bouras G.S."/>
            <person name="Decewicz P."/>
            <person name="Luque A."/>
            <person name="Droit L."/>
            <person name="Handley S."/>
            <person name="Segall A.M."/>
            <person name="Dinsdale E.A."/>
            <person name="Edwards R.A."/>
        </authorList>
    </citation>
    <scope>NUCLEOTIDE SEQUENCE</scope>
    <source>
        <strain evidence="2">Bc11</strain>
    </source>
</reference>
<keyword evidence="1" id="KW-0175">Coiled coil</keyword>
<dbReference type="RefSeq" id="YP_011108692.1">
    <property type="nucleotide sequence ID" value="NC_091965.1"/>
</dbReference>
<protein>
    <submittedName>
        <fullName evidence="2">Uncharacterized protein</fullName>
    </submittedName>
</protein>
<feature type="coiled-coil region" evidence="1">
    <location>
        <begin position="59"/>
        <end position="107"/>
    </location>
</feature>
<evidence type="ECO:0000256" key="1">
    <source>
        <dbReference type="SAM" id="Coils"/>
    </source>
</evidence>
<dbReference type="EMBL" id="OQ198719">
    <property type="protein sequence ID" value="WEU69930.1"/>
    <property type="molecule type" value="Genomic_DNA"/>
</dbReference>
<evidence type="ECO:0000313" key="3">
    <source>
        <dbReference type="Proteomes" id="UP001269161"/>
    </source>
</evidence>
<evidence type="ECO:0000313" key="2">
    <source>
        <dbReference type="EMBL" id="WEU69930.1"/>
    </source>
</evidence>
<proteinExistence type="predicted"/>